<dbReference type="InterPro" id="IPR008928">
    <property type="entry name" value="6-hairpin_glycosidase_sf"/>
</dbReference>
<dbReference type="KEGG" id="psl:Psta_1239"/>
<dbReference type="InterPro" id="IPR010819">
    <property type="entry name" value="AGE/CE"/>
</dbReference>
<dbReference type="EMBL" id="CP001848">
    <property type="protein sequence ID" value="ADB15917.1"/>
    <property type="molecule type" value="Genomic_DNA"/>
</dbReference>
<dbReference type="InterPro" id="IPR012341">
    <property type="entry name" value="6hp_glycosidase-like_sf"/>
</dbReference>
<keyword evidence="2 3" id="KW-0413">Isomerase</keyword>
<dbReference type="PANTHER" id="PTHR15108">
    <property type="entry name" value="N-ACYLGLUCOSAMINE-2-EPIMERASE"/>
    <property type="match status" value="1"/>
</dbReference>
<dbReference type="EC" id="5.1.3.8" evidence="3"/>
<evidence type="ECO:0000313" key="4">
    <source>
        <dbReference type="Proteomes" id="UP000001887"/>
    </source>
</evidence>
<proteinExistence type="inferred from homology"/>
<sequence length="413" mass="47809">MEIPSLHDPQQLAAFYRDALLQDVVPFWLRHGLDHEQGGILTSLDRAGAVIDTDKSIWFQGRAAWMFATLYNHVEPRATWLSAAQSCLDFLERHAVGDDGKLYFSVTREGRPLRMRRYVYSESFAAIAAAALFRATGSERARASALRYWQNYLRYSFDPALAAPKTDPQTRPMRGIGPLMIAMVTAQELRLNLGEVVALGRTPTEWIAWCVDEIERYFMKPERQVLLETVGIQGEVLDHFDGRLLNPGHAIECAWFLLLESSIVHSPRMEQLGLQILDWMLARGWDHEFGGLYYFRDLDDKPIQEYWHDMKFWWPHCEAIIATLLAWRLTGSERYATLHQQVHDWSFRHFPDPEQGEWFGYLHRDGTVSTTLKGNLWKGPFHLPRMLLWSWKLLDTEPTSLLALSSLPPRRPD</sequence>
<dbReference type="Gene3D" id="1.50.10.10">
    <property type="match status" value="1"/>
</dbReference>
<dbReference type="STRING" id="530564.Psta_1239"/>
<evidence type="ECO:0000256" key="1">
    <source>
        <dbReference type="ARBA" id="ARBA00008558"/>
    </source>
</evidence>
<reference evidence="3 4" key="1">
    <citation type="journal article" date="2009" name="Stand. Genomic Sci.">
        <title>Complete genome sequence of Pirellula staleyi type strain (ATCC 27377).</title>
        <authorList>
            <person name="Clum A."/>
            <person name="Tindall B.J."/>
            <person name="Sikorski J."/>
            <person name="Ivanova N."/>
            <person name="Mavrommatis K."/>
            <person name="Lucas S."/>
            <person name="Glavina del Rio T."/>
            <person name="Nolan M."/>
            <person name="Chen F."/>
            <person name="Tice H."/>
            <person name="Pitluck S."/>
            <person name="Cheng J.F."/>
            <person name="Chertkov O."/>
            <person name="Brettin T."/>
            <person name="Han C."/>
            <person name="Detter J.C."/>
            <person name="Kuske C."/>
            <person name="Bruce D."/>
            <person name="Goodwin L."/>
            <person name="Ovchinikova G."/>
            <person name="Pati A."/>
            <person name="Mikhailova N."/>
            <person name="Chen A."/>
            <person name="Palaniappan K."/>
            <person name="Land M."/>
            <person name="Hauser L."/>
            <person name="Chang Y.J."/>
            <person name="Jeffries C.D."/>
            <person name="Chain P."/>
            <person name="Rohde M."/>
            <person name="Goker M."/>
            <person name="Bristow J."/>
            <person name="Eisen J.A."/>
            <person name="Markowitz V."/>
            <person name="Hugenholtz P."/>
            <person name="Kyrpides N.C."/>
            <person name="Klenk H.P."/>
            <person name="Lapidus A."/>
        </authorList>
    </citation>
    <scope>NUCLEOTIDE SEQUENCE [LARGE SCALE GENOMIC DNA]</scope>
    <source>
        <strain evidence="4">ATCC 27377 / DSM 6068 / ICPB 4128</strain>
    </source>
</reference>
<dbReference type="Pfam" id="PF07221">
    <property type="entry name" value="GlcNAc_2-epim"/>
    <property type="match status" value="1"/>
</dbReference>
<name>D2QW42_PIRSD</name>
<comment type="similarity">
    <text evidence="1">Belongs to the N-acylglucosamine 2-epimerase family.</text>
</comment>
<dbReference type="SUPFAM" id="SSF48208">
    <property type="entry name" value="Six-hairpin glycosidases"/>
    <property type="match status" value="1"/>
</dbReference>
<protein>
    <submittedName>
        <fullName evidence="3">N-acylglucosamine 2-epimerase</fullName>
        <ecNumber evidence="3">5.1.3.8</ecNumber>
    </submittedName>
</protein>
<dbReference type="eggNOG" id="COG2942">
    <property type="taxonomic scope" value="Bacteria"/>
</dbReference>
<accession>D2QW42</accession>
<keyword evidence="4" id="KW-1185">Reference proteome</keyword>
<dbReference type="GO" id="GO:0050121">
    <property type="term" value="F:N-acylglucosamine 2-epimerase activity"/>
    <property type="evidence" value="ECO:0007669"/>
    <property type="project" value="UniProtKB-EC"/>
</dbReference>
<dbReference type="AlphaFoldDB" id="D2QW42"/>
<gene>
    <name evidence="3" type="ordered locus">Psta_1239</name>
</gene>
<evidence type="ECO:0000313" key="3">
    <source>
        <dbReference type="EMBL" id="ADB15917.1"/>
    </source>
</evidence>
<dbReference type="HOGENOM" id="CLU_046651_0_1_0"/>
<dbReference type="Proteomes" id="UP000001887">
    <property type="component" value="Chromosome"/>
</dbReference>
<evidence type="ECO:0000256" key="2">
    <source>
        <dbReference type="ARBA" id="ARBA00023235"/>
    </source>
</evidence>
<dbReference type="FunFam" id="1.50.10.10:FF:000021">
    <property type="entry name" value="N-acylglucosamine 2-epimerase"/>
    <property type="match status" value="1"/>
</dbReference>
<organism evidence="3 4">
    <name type="scientific">Pirellula staleyi (strain ATCC 27377 / DSM 6068 / ICPB 4128)</name>
    <name type="common">Pirella staleyi</name>
    <dbReference type="NCBI Taxonomy" id="530564"/>
    <lineage>
        <taxon>Bacteria</taxon>
        <taxon>Pseudomonadati</taxon>
        <taxon>Planctomycetota</taxon>
        <taxon>Planctomycetia</taxon>
        <taxon>Pirellulales</taxon>
        <taxon>Pirellulaceae</taxon>
        <taxon>Pirellula</taxon>
    </lineage>
</organism>
<dbReference type="GO" id="GO:0005975">
    <property type="term" value="P:carbohydrate metabolic process"/>
    <property type="evidence" value="ECO:0007669"/>
    <property type="project" value="InterPro"/>
</dbReference>